<dbReference type="Proteomes" id="UP000193067">
    <property type="component" value="Unassembled WGS sequence"/>
</dbReference>
<gene>
    <name evidence="2" type="ORF">PYCCODRAFT_687842</name>
</gene>
<name>A0A1Y2IH85_TRAC3</name>
<dbReference type="OrthoDB" id="10604167at2759"/>
<organism evidence="2 3">
    <name type="scientific">Trametes coccinea (strain BRFM310)</name>
    <name type="common">Pycnoporus coccineus</name>
    <dbReference type="NCBI Taxonomy" id="1353009"/>
    <lineage>
        <taxon>Eukaryota</taxon>
        <taxon>Fungi</taxon>
        <taxon>Dikarya</taxon>
        <taxon>Basidiomycota</taxon>
        <taxon>Agaricomycotina</taxon>
        <taxon>Agaricomycetes</taxon>
        <taxon>Polyporales</taxon>
        <taxon>Polyporaceae</taxon>
        <taxon>Trametes</taxon>
    </lineage>
</organism>
<evidence type="ECO:0000256" key="1">
    <source>
        <dbReference type="SAM" id="MobiDB-lite"/>
    </source>
</evidence>
<dbReference type="AlphaFoldDB" id="A0A1Y2IH85"/>
<evidence type="ECO:0000313" key="3">
    <source>
        <dbReference type="Proteomes" id="UP000193067"/>
    </source>
</evidence>
<sequence>MCGSRQSQSWRSHLQRNLPPRRFVTRMSQSRSASVSPGAGCPVATVAASPRPSIAPEVVQGASSGTKNTAKMTSQRVGSWCVRQTKSVHGPAFHGDRARCRAHAPESAGSPFPCGSAHPRPHRWEVHLHCRGAVDQSGRARTRGVAGSVSTYSTFNLRPAGVMRRGLASSQALCALSPRPA</sequence>
<reference evidence="2 3" key="1">
    <citation type="journal article" date="2015" name="Biotechnol. Biofuels">
        <title>Enhanced degradation of softwood versus hardwood by the white-rot fungus Pycnoporus coccineus.</title>
        <authorList>
            <person name="Couturier M."/>
            <person name="Navarro D."/>
            <person name="Chevret D."/>
            <person name="Henrissat B."/>
            <person name="Piumi F."/>
            <person name="Ruiz-Duenas F.J."/>
            <person name="Martinez A.T."/>
            <person name="Grigoriev I.V."/>
            <person name="Riley R."/>
            <person name="Lipzen A."/>
            <person name="Berrin J.G."/>
            <person name="Master E.R."/>
            <person name="Rosso M.N."/>
        </authorList>
    </citation>
    <scope>NUCLEOTIDE SEQUENCE [LARGE SCALE GENOMIC DNA]</scope>
    <source>
        <strain evidence="2 3">BRFM310</strain>
    </source>
</reference>
<keyword evidence="3" id="KW-1185">Reference proteome</keyword>
<feature type="region of interest" description="Disordered" evidence="1">
    <location>
        <begin position="1"/>
        <end position="20"/>
    </location>
</feature>
<dbReference type="EMBL" id="KZ084118">
    <property type="protein sequence ID" value="OSD00495.1"/>
    <property type="molecule type" value="Genomic_DNA"/>
</dbReference>
<evidence type="ECO:0000313" key="2">
    <source>
        <dbReference type="EMBL" id="OSD00495.1"/>
    </source>
</evidence>
<accession>A0A1Y2IH85</accession>
<feature type="compositionally biased region" description="Polar residues" evidence="1">
    <location>
        <begin position="1"/>
        <end position="12"/>
    </location>
</feature>
<proteinExistence type="predicted"/>
<protein>
    <submittedName>
        <fullName evidence="2">Uncharacterized protein</fullName>
    </submittedName>
</protein>